<evidence type="ECO:0000313" key="2">
    <source>
        <dbReference type="Proteomes" id="UP000008367"/>
    </source>
</evidence>
<comment type="caution">
    <text evidence="1">The sequence shown here is derived from an EMBL/GenBank/DDBJ whole genome shotgun (WGS) entry which is preliminary data.</text>
</comment>
<dbReference type="AlphaFoldDB" id="A0A454CRT4"/>
<dbReference type="Proteomes" id="UP000008367">
    <property type="component" value="Unassembled WGS sequence"/>
</dbReference>
<proteinExistence type="predicted"/>
<feature type="non-terminal residue" evidence="1">
    <location>
        <position position="1"/>
    </location>
</feature>
<dbReference type="EMBL" id="AJSR01002229">
    <property type="protein sequence ID" value="EKM29119.1"/>
    <property type="molecule type" value="Genomic_DNA"/>
</dbReference>
<sequence>NGLSVTNRWRLIDFGSQHQKHGA</sequence>
<protein>
    <submittedName>
        <fullName evidence="1">Uncharacterized protein</fullName>
    </submittedName>
</protein>
<organism evidence="1 2">
    <name type="scientific">Vibrio harveyi</name>
    <name type="common">Beneckea harveyi</name>
    <dbReference type="NCBI Taxonomy" id="669"/>
    <lineage>
        <taxon>Bacteria</taxon>
        <taxon>Pseudomonadati</taxon>
        <taxon>Pseudomonadota</taxon>
        <taxon>Gammaproteobacteria</taxon>
        <taxon>Vibrionales</taxon>
        <taxon>Vibrionaceae</taxon>
        <taxon>Vibrio</taxon>
    </lineage>
</organism>
<reference evidence="1 2" key="1">
    <citation type="submission" date="2012-10" db="EMBL/GenBank/DDBJ databases">
        <title>Genome sequence of Vibrio Cholerae HENC-02.</title>
        <authorList>
            <person name="Eppinger M."/>
            <person name="Hasan N.A."/>
            <person name="Sengamalay N."/>
            <person name="Hine E."/>
            <person name="Su Q."/>
            <person name="Daugherty S.C."/>
            <person name="Young S."/>
            <person name="Sadzewicz L."/>
            <person name="Tallon L."/>
            <person name="Cebula T.A."/>
            <person name="Ravel J."/>
            <person name="Colwell R.R."/>
        </authorList>
    </citation>
    <scope>NUCLEOTIDE SEQUENCE [LARGE SCALE GENOMIC DNA]</scope>
    <source>
        <strain evidence="1 2">HENC-02</strain>
    </source>
</reference>
<accession>A0A454CRT4</accession>
<name>A0A454CRT4_VIBHA</name>
<evidence type="ECO:0000313" key="1">
    <source>
        <dbReference type="EMBL" id="EKM29119.1"/>
    </source>
</evidence>
<gene>
    <name evidence="1" type="ORF">VCHENC02_5041B</name>
</gene>